<protein>
    <recommendedName>
        <fullName evidence="1">SCP2 domain-containing protein</fullName>
    </recommendedName>
</protein>
<dbReference type="SUPFAM" id="SSF55718">
    <property type="entry name" value="SCP-like"/>
    <property type="match status" value="1"/>
</dbReference>
<sequence length="185" mass="20459">MVASVTFGMVPVKSPVRTDTTMSARKIQFIFEPLMPRRGAREREFSDTTTRMTASFPSEAWCTHAIELLNADPDAPHAAKGWDGDFGVVIDRPEGPLAIALGAPQGGRLPAPRFVTVAELEASKPRYFARAAQSDWWALIDGSLDPIAAIVQKRLVAKGDLTQVISRLQYRGLAERWLERIRQEG</sequence>
<proteinExistence type="predicted"/>
<feature type="domain" description="SCP2" evidence="1">
    <location>
        <begin position="68"/>
        <end position="161"/>
    </location>
</feature>
<reference evidence="2 3" key="1">
    <citation type="submission" date="2017-08" db="EMBL/GenBank/DDBJ databases">
        <title>Infants hospitalized years apart are colonized by the same room-sourced microbial strains.</title>
        <authorList>
            <person name="Brooks B."/>
            <person name="Olm M.R."/>
            <person name="Firek B.A."/>
            <person name="Baker R."/>
            <person name="Thomas B.C."/>
            <person name="Morowitz M.J."/>
            <person name="Banfield J.F."/>
        </authorList>
    </citation>
    <scope>NUCLEOTIDE SEQUENCE [LARGE SCALE GENOMIC DNA]</scope>
    <source>
        <strain evidence="2">S2_003_000_R2_14</strain>
    </source>
</reference>
<dbReference type="EMBL" id="QFQP01000034">
    <property type="protein sequence ID" value="PZR07108.1"/>
    <property type="molecule type" value="Genomic_DNA"/>
</dbReference>
<name>A0A2W5UE20_9BACT</name>
<comment type="caution">
    <text evidence="2">The sequence shown here is derived from an EMBL/GenBank/DDBJ whole genome shotgun (WGS) entry which is preliminary data.</text>
</comment>
<dbReference type="Gene3D" id="3.30.1050.10">
    <property type="entry name" value="SCP2 sterol-binding domain"/>
    <property type="match status" value="1"/>
</dbReference>
<dbReference type="InterPro" id="IPR036527">
    <property type="entry name" value="SCP2_sterol-bd_dom_sf"/>
</dbReference>
<accession>A0A2W5UE20</accession>
<evidence type="ECO:0000259" key="1">
    <source>
        <dbReference type="Pfam" id="PF02036"/>
    </source>
</evidence>
<evidence type="ECO:0000313" key="3">
    <source>
        <dbReference type="Proteomes" id="UP000249061"/>
    </source>
</evidence>
<evidence type="ECO:0000313" key="2">
    <source>
        <dbReference type="EMBL" id="PZR07108.1"/>
    </source>
</evidence>
<dbReference type="InterPro" id="IPR003033">
    <property type="entry name" value="SCP2_sterol-bd_dom"/>
</dbReference>
<dbReference type="Proteomes" id="UP000249061">
    <property type="component" value="Unassembled WGS sequence"/>
</dbReference>
<dbReference type="AlphaFoldDB" id="A0A2W5UE20"/>
<organism evidence="2 3">
    <name type="scientific">Archangium gephyra</name>
    <dbReference type="NCBI Taxonomy" id="48"/>
    <lineage>
        <taxon>Bacteria</taxon>
        <taxon>Pseudomonadati</taxon>
        <taxon>Myxococcota</taxon>
        <taxon>Myxococcia</taxon>
        <taxon>Myxococcales</taxon>
        <taxon>Cystobacterineae</taxon>
        <taxon>Archangiaceae</taxon>
        <taxon>Archangium</taxon>
    </lineage>
</organism>
<dbReference type="Pfam" id="PF02036">
    <property type="entry name" value="SCP2"/>
    <property type="match status" value="1"/>
</dbReference>
<gene>
    <name evidence="2" type="ORF">DI536_29060</name>
</gene>